<keyword evidence="8" id="KW-1185">Reference proteome</keyword>
<evidence type="ECO:0000256" key="1">
    <source>
        <dbReference type="ARBA" id="ARBA00004141"/>
    </source>
</evidence>
<keyword evidence="3 6" id="KW-1133">Transmembrane helix</keyword>
<dbReference type="PANTHER" id="PTHR16201:SF37">
    <property type="entry name" value="PQ-LOOP REPEAT-CONTAINING PROTEIN"/>
    <property type="match status" value="1"/>
</dbReference>
<feature type="compositionally biased region" description="Basic and acidic residues" evidence="5">
    <location>
        <begin position="248"/>
        <end position="278"/>
    </location>
</feature>
<comment type="subcellular location">
    <subcellularLocation>
        <location evidence="1">Membrane</location>
        <topology evidence="1">Multi-pass membrane protein</topology>
    </subcellularLocation>
</comment>
<dbReference type="OMA" id="IDWNGAF"/>
<feature type="transmembrane region" description="Helical" evidence="6">
    <location>
        <begin position="163"/>
        <end position="186"/>
    </location>
</feature>
<dbReference type="Proteomes" id="UP000000599">
    <property type="component" value="Chromosome F"/>
</dbReference>
<dbReference type="KEGG" id="dha:DEHA2F05280g"/>
<evidence type="ECO:0000256" key="3">
    <source>
        <dbReference type="ARBA" id="ARBA00022989"/>
    </source>
</evidence>
<feature type="region of interest" description="Disordered" evidence="5">
    <location>
        <begin position="224"/>
        <end position="308"/>
    </location>
</feature>
<evidence type="ECO:0000256" key="6">
    <source>
        <dbReference type="SAM" id="Phobius"/>
    </source>
</evidence>
<feature type="transmembrane region" description="Helical" evidence="6">
    <location>
        <begin position="97"/>
        <end position="119"/>
    </location>
</feature>
<dbReference type="eggNOG" id="KOG2913">
    <property type="taxonomic scope" value="Eukaryota"/>
</dbReference>
<feature type="transmembrane region" description="Helical" evidence="6">
    <location>
        <begin position="131"/>
        <end position="151"/>
    </location>
</feature>
<protein>
    <submittedName>
        <fullName evidence="7">DEHA2F05280p</fullName>
    </submittedName>
</protein>
<dbReference type="EMBL" id="CR382138">
    <property type="protein sequence ID" value="CAG88915.1"/>
    <property type="molecule type" value="Genomic_DNA"/>
</dbReference>
<gene>
    <name evidence="7" type="ordered locus">DEHA2F05280g</name>
</gene>
<keyword evidence="2 6" id="KW-0812">Transmembrane</keyword>
<dbReference type="GeneID" id="2903532"/>
<feature type="transmembrane region" description="Helical" evidence="6">
    <location>
        <begin position="71"/>
        <end position="90"/>
    </location>
</feature>
<evidence type="ECO:0000313" key="7">
    <source>
        <dbReference type="EMBL" id="CAG88915.1"/>
    </source>
</evidence>
<dbReference type="AlphaFoldDB" id="Q6BMI1"/>
<name>Q6BMI1_DEBHA</name>
<dbReference type="InterPro" id="IPR006603">
    <property type="entry name" value="PQ-loop_rpt"/>
</dbReference>
<dbReference type="GO" id="GO:0005886">
    <property type="term" value="C:plasma membrane"/>
    <property type="evidence" value="ECO:0007669"/>
    <property type="project" value="EnsemblFungi"/>
</dbReference>
<dbReference type="OrthoDB" id="407617at2759"/>
<evidence type="ECO:0000256" key="5">
    <source>
        <dbReference type="SAM" id="MobiDB-lite"/>
    </source>
</evidence>
<evidence type="ECO:0000256" key="2">
    <source>
        <dbReference type="ARBA" id="ARBA00022692"/>
    </source>
</evidence>
<dbReference type="InterPro" id="IPR051415">
    <property type="entry name" value="LAAT-1"/>
</dbReference>
<sequence>MYNAVAENVLGTIGTILWCIQLVPQIIRNYYVKDCEGVPSVMMFLWALSGVPFSIYFFGTDGSIPLRVQPQLFTLCCVITWIQTLYYPPVQCGLRKVIIYASTFIIIAAGAEVGFILWLRPIYREGKEWPLLIIGIIAALLIALGLIPPYFELAKRRGRVIGINFVFVSMDSLGAIFSLVSIVVGTMDILSIVLYAIVIALEFGIFASHTIWYIRFGKKEKAKENNQERDHEQEQEAESAYESSQEYSQEHLQEHSKEHSQEHSKEHSQEHSQEHENSLNKMVEIQAQISRSDKSEYEYNEKYNNYDI</sequence>
<organism evidence="7 8">
    <name type="scientific">Debaryomyces hansenii (strain ATCC 36239 / CBS 767 / BCRC 21394 / JCM 1990 / NBRC 0083 / IGC 2968)</name>
    <name type="common">Yeast</name>
    <name type="synonym">Torulaspora hansenii</name>
    <dbReference type="NCBI Taxonomy" id="284592"/>
    <lineage>
        <taxon>Eukaryota</taxon>
        <taxon>Fungi</taxon>
        <taxon>Dikarya</taxon>
        <taxon>Ascomycota</taxon>
        <taxon>Saccharomycotina</taxon>
        <taxon>Pichiomycetes</taxon>
        <taxon>Debaryomycetaceae</taxon>
        <taxon>Debaryomyces</taxon>
    </lineage>
</organism>
<accession>Q6BMI1</accession>
<dbReference type="PANTHER" id="PTHR16201">
    <property type="entry name" value="SEVEN TRANSMEMBRANE PROTEIN 1-RELATED"/>
    <property type="match status" value="1"/>
</dbReference>
<dbReference type="RefSeq" id="XP_460590.1">
    <property type="nucleotide sequence ID" value="XM_460590.1"/>
</dbReference>
<dbReference type="HOGENOM" id="CLU_040201_4_0_1"/>
<feature type="transmembrane region" description="Helical" evidence="6">
    <location>
        <begin position="192"/>
        <end position="214"/>
    </location>
</feature>
<dbReference type="InParanoid" id="Q6BMI1"/>
<evidence type="ECO:0000313" key="8">
    <source>
        <dbReference type="Proteomes" id="UP000000599"/>
    </source>
</evidence>
<feature type="compositionally biased region" description="Basic and acidic residues" evidence="5">
    <location>
        <begin position="291"/>
        <end position="301"/>
    </location>
</feature>
<dbReference type="Gene3D" id="1.20.1280.290">
    <property type="match status" value="1"/>
</dbReference>
<proteinExistence type="predicted"/>
<feature type="transmembrane region" description="Helical" evidence="6">
    <location>
        <begin position="39"/>
        <end position="59"/>
    </location>
</feature>
<dbReference type="Pfam" id="PF04193">
    <property type="entry name" value="PQ-loop"/>
    <property type="match status" value="1"/>
</dbReference>
<keyword evidence="4 6" id="KW-0472">Membrane</keyword>
<evidence type="ECO:0000256" key="4">
    <source>
        <dbReference type="ARBA" id="ARBA00023136"/>
    </source>
</evidence>
<reference evidence="7 8" key="1">
    <citation type="journal article" date="2004" name="Nature">
        <title>Genome evolution in yeasts.</title>
        <authorList>
            <consortium name="Genolevures"/>
            <person name="Dujon B."/>
            <person name="Sherman D."/>
            <person name="Fischer G."/>
            <person name="Durrens P."/>
            <person name="Casaregola S."/>
            <person name="Lafontaine I."/>
            <person name="de Montigny J."/>
            <person name="Marck C."/>
            <person name="Neuveglise C."/>
            <person name="Talla E."/>
            <person name="Goffard N."/>
            <person name="Frangeul L."/>
            <person name="Aigle M."/>
            <person name="Anthouard V."/>
            <person name="Babour A."/>
            <person name="Barbe V."/>
            <person name="Barnay S."/>
            <person name="Blanchin S."/>
            <person name="Beckerich J.M."/>
            <person name="Beyne E."/>
            <person name="Bleykasten C."/>
            <person name="Boisrame A."/>
            <person name="Boyer J."/>
            <person name="Cattolico L."/>
            <person name="Confanioleri F."/>
            <person name="de Daruvar A."/>
            <person name="Despons L."/>
            <person name="Fabre E."/>
            <person name="Fairhead C."/>
            <person name="Ferry-Dumazet H."/>
            <person name="Groppi A."/>
            <person name="Hantraye F."/>
            <person name="Hennequin C."/>
            <person name="Jauniaux N."/>
            <person name="Joyet P."/>
            <person name="Kachouri R."/>
            <person name="Kerrest A."/>
            <person name="Koszul R."/>
            <person name="Lemaire M."/>
            <person name="Lesur I."/>
            <person name="Ma L."/>
            <person name="Muller H."/>
            <person name="Nicaud J.M."/>
            <person name="Nikolski M."/>
            <person name="Oztas S."/>
            <person name="Ozier-Kalogeropoulos O."/>
            <person name="Pellenz S."/>
            <person name="Potier S."/>
            <person name="Richard G.F."/>
            <person name="Straub M.L."/>
            <person name="Suleau A."/>
            <person name="Swennene D."/>
            <person name="Tekaia F."/>
            <person name="Wesolowski-Louvel M."/>
            <person name="Westhof E."/>
            <person name="Wirth B."/>
            <person name="Zeniou-Meyer M."/>
            <person name="Zivanovic I."/>
            <person name="Bolotin-Fukuhara M."/>
            <person name="Thierry A."/>
            <person name="Bouchier C."/>
            <person name="Caudron B."/>
            <person name="Scarpelli C."/>
            <person name="Gaillardin C."/>
            <person name="Weissenbach J."/>
            <person name="Wincker P."/>
            <person name="Souciet J.L."/>
        </authorList>
    </citation>
    <scope>NUCLEOTIDE SEQUENCE [LARGE SCALE GENOMIC DNA]</scope>
    <source>
        <strain evidence="8">ATCC 36239 / CBS 767 / BCRC 21394 / JCM 1990 / NBRC 0083 / IGC 2968</strain>
    </source>
</reference>
<feature type="transmembrane region" description="Helical" evidence="6">
    <location>
        <begin position="6"/>
        <end position="27"/>
    </location>
</feature>
<feature type="compositionally biased region" description="Basic and acidic residues" evidence="5">
    <location>
        <begin position="224"/>
        <end position="234"/>
    </location>
</feature>
<dbReference type="SMART" id="SM00679">
    <property type="entry name" value="CTNS"/>
    <property type="match status" value="2"/>
</dbReference>